<organism evidence="1">
    <name type="scientific">uncultured Caudovirales phage</name>
    <dbReference type="NCBI Taxonomy" id="2100421"/>
    <lineage>
        <taxon>Viruses</taxon>
        <taxon>Duplodnaviria</taxon>
        <taxon>Heunggongvirae</taxon>
        <taxon>Uroviricota</taxon>
        <taxon>Caudoviricetes</taxon>
        <taxon>Peduoviridae</taxon>
        <taxon>Maltschvirus</taxon>
        <taxon>Maltschvirus maltsch</taxon>
    </lineage>
</organism>
<sequence>MPDTMSQANFKPAQHDIELVKGNSWQETYAFTLDNVAINLSTATILVSIYQGCSTGAALWTATNGNGITISGASNNQVIINKIVDLNAGNYIWDMKITFADNTVRTYVWGDFVVYLNINQP</sequence>
<gene>
    <name evidence="1" type="ORF">UFOVP316_47</name>
</gene>
<evidence type="ECO:0000313" key="1">
    <source>
        <dbReference type="EMBL" id="CAB4137495.1"/>
    </source>
</evidence>
<proteinExistence type="predicted"/>
<protein>
    <recommendedName>
        <fullName evidence="2">BppU N-terminal domain-containing protein</fullName>
    </recommendedName>
</protein>
<name>A0A6J5LSY6_9CAUD</name>
<reference evidence="1" key="1">
    <citation type="submission" date="2020-04" db="EMBL/GenBank/DDBJ databases">
        <authorList>
            <person name="Chiriac C."/>
            <person name="Salcher M."/>
            <person name="Ghai R."/>
            <person name="Kavagutti S V."/>
        </authorList>
    </citation>
    <scope>NUCLEOTIDE SEQUENCE</scope>
</reference>
<dbReference type="EMBL" id="LR796329">
    <property type="protein sequence ID" value="CAB4137495.1"/>
    <property type="molecule type" value="Genomic_DNA"/>
</dbReference>
<accession>A0A6J5LSY6</accession>
<evidence type="ECO:0008006" key="2">
    <source>
        <dbReference type="Google" id="ProtNLM"/>
    </source>
</evidence>